<reference evidence="14 15" key="1">
    <citation type="submission" date="2011-01" db="EMBL/GenBank/DDBJ databases">
        <authorList>
            <person name="Muzny D."/>
            <person name="Qin X."/>
            <person name="Deng J."/>
            <person name="Jiang H."/>
            <person name="Liu Y."/>
            <person name="Qu J."/>
            <person name="Song X.-Z."/>
            <person name="Zhang L."/>
            <person name="Thornton R."/>
            <person name="Coyle M."/>
            <person name="Francisco L."/>
            <person name="Jackson L."/>
            <person name="Javaid M."/>
            <person name="Korchina V."/>
            <person name="Kovar C."/>
            <person name="Mata R."/>
            <person name="Mathew T."/>
            <person name="Ngo R."/>
            <person name="Nguyen L."/>
            <person name="Nguyen N."/>
            <person name="Okwuonu G."/>
            <person name="Ongeri F."/>
            <person name="Pham C."/>
            <person name="Simmons D."/>
            <person name="Wilczek-Boney K."/>
            <person name="Hale W."/>
            <person name="Jakkamsetti A."/>
            <person name="Pham P."/>
            <person name="Ruth R."/>
            <person name="San Lucas F."/>
            <person name="Warren J."/>
            <person name="Zhang J."/>
            <person name="Zhao Z."/>
            <person name="Zhou C."/>
            <person name="Zhu D."/>
            <person name="Lee S."/>
            <person name="Bess C."/>
            <person name="Blankenburg K."/>
            <person name="Forbes L."/>
            <person name="Fu Q."/>
            <person name="Gubbala S."/>
            <person name="Hirani K."/>
            <person name="Jayaseelan J.C."/>
            <person name="Lara F."/>
            <person name="Munidasa M."/>
            <person name="Palculict T."/>
            <person name="Patil S."/>
            <person name="Pu L.-L."/>
            <person name="Saada N."/>
            <person name="Tang L."/>
            <person name="Weissenberger G."/>
            <person name="Zhu Y."/>
            <person name="Hemphill L."/>
            <person name="Shang Y."/>
            <person name="Youmans B."/>
            <person name="Ayvaz T."/>
            <person name="Ross M."/>
            <person name="Santibanez J."/>
            <person name="Aqrawi P."/>
            <person name="Gross S."/>
            <person name="Joshi V."/>
            <person name="Fowler G."/>
            <person name="Nazareth L."/>
            <person name="Reid J."/>
            <person name="Worley K."/>
            <person name="Petrosino J."/>
            <person name="Highlander S."/>
            <person name="Gibbs R."/>
        </authorList>
    </citation>
    <scope>NUCLEOTIDE SEQUENCE [LARGE SCALE GENOMIC DNA]</scope>
    <source>
        <strain evidence="14 15">DSM 16608</strain>
    </source>
</reference>
<comment type="catalytic activity">
    <reaction evidence="10">
        <text>1D-myo-inositol 1,2,5,6-tetrakisphosphate + H2O = 1D-myo-inositol 1,2,6-trisphosphate + phosphate</text>
        <dbReference type="Rhea" id="RHEA:77119"/>
        <dbReference type="ChEBI" id="CHEBI:15377"/>
        <dbReference type="ChEBI" id="CHEBI:43474"/>
        <dbReference type="ChEBI" id="CHEBI:195535"/>
        <dbReference type="ChEBI" id="CHEBI:195537"/>
        <dbReference type="EC" id="3.1.3.62"/>
    </reaction>
    <physiologicalReaction direction="left-to-right" evidence="10">
        <dbReference type="Rhea" id="RHEA:77120"/>
    </physiologicalReaction>
</comment>
<evidence type="ECO:0000256" key="3">
    <source>
        <dbReference type="ARBA" id="ARBA00012976"/>
    </source>
</evidence>
<dbReference type="HOGENOM" id="CLU_029165_4_0_10"/>
<evidence type="ECO:0000256" key="7">
    <source>
        <dbReference type="ARBA" id="ARBA00022801"/>
    </source>
</evidence>
<evidence type="ECO:0000256" key="8">
    <source>
        <dbReference type="ARBA" id="ARBA00023136"/>
    </source>
</evidence>
<evidence type="ECO:0000313" key="14">
    <source>
        <dbReference type="EMBL" id="EGC19250.1"/>
    </source>
</evidence>
<dbReference type="EC" id="3.1.3.62" evidence="4"/>
<comment type="catalytic activity">
    <reaction evidence="13">
        <text>(2R)-2,3-bisphosphoglycerate + H2O = (2R)-2-phosphoglycerate + phosphate</text>
        <dbReference type="Rhea" id="RHEA:27381"/>
        <dbReference type="ChEBI" id="CHEBI:15377"/>
        <dbReference type="ChEBI" id="CHEBI:43474"/>
        <dbReference type="ChEBI" id="CHEBI:58248"/>
        <dbReference type="ChEBI" id="CHEBI:58289"/>
        <dbReference type="EC" id="3.1.3.80"/>
    </reaction>
    <physiologicalReaction direction="left-to-right" evidence="13">
        <dbReference type="Rhea" id="RHEA:27382"/>
    </physiologicalReaction>
</comment>
<gene>
    <name evidence="14" type="ORF">HMPREF9141_2143</name>
</gene>
<evidence type="ECO:0000256" key="9">
    <source>
        <dbReference type="ARBA" id="ARBA00031642"/>
    </source>
</evidence>
<dbReference type="Pfam" id="PF00328">
    <property type="entry name" value="His_Phos_2"/>
    <property type="match status" value="1"/>
</dbReference>
<evidence type="ECO:0000256" key="6">
    <source>
        <dbReference type="ARBA" id="ARBA00022729"/>
    </source>
</evidence>
<comment type="catalytic activity">
    <reaction evidence="11">
        <text>1D-myo-inositol 1,2,4,5,6-pentakisphosphate + H2O = 1D-myo-inositol 1,2,5,6-tetrakisphosphate + phosphate</text>
        <dbReference type="Rhea" id="RHEA:77115"/>
        <dbReference type="ChEBI" id="CHEBI:15377"/>
        <dbReference type="ChEBI" id="CHEBI:43474"/>
        <dbReference type="ChEBI" id="CHEBI:57798"/>
        <dbReference type="ChEBI" id="CHEBI:195535"/>
        <dbReference type="EC" id="3.1.3.62"/>
    </reaction>
    <physiologicalReaction direction="left-to-right" evidence="11">
        <dbReference type="Rhea" id="RHEA:77116"/>
    </physiologicalReaction>
</comment>
<protein>
    <recommendedName>
        <fullName evidence="5">Multiple inositol polyphosphate phosphatase 1</fullName>
        <ecNumber evidence="4">3.1.3.62</ecNumber>
        <ecNumber evidence="3">3.1.3.80</ecNumber>
    </recommendedName>
    <alternativeName>
        <fullName evidence="9">2,3-bisphosphoglycerate 3-phosphatase</fullName>
    </alternativeName>
</protein>
<evidence type="ECO:0000256" key="13">
    <source>
        <dbReference type="ARBA" id="ARBA00043832"/>
    </source>
</evidence>
<dbReference type="AlphaFoldDB" id="F0F976"/>
<dbReference type="GO" id="GO:0034417">
    <property type="term" value="F:bisphosphoglycerate 3-phosphatase activity"/>
    <property type="evidence" value="ECO:0007669"/>
    <property type="project" value="UniProtKB-EC"/>
</dbReference>
<comment type="catalytic activity">
    <reaction evidence="12">
        <text>1D-myo-inositol hexakisphosphate + H2O = 1D-myo-inositol 1,2,4,5,6-pentakisphosphate + phosphate</text>
        <dbReference type="Rhea" id="RHEA:16989"/>
        <dbReference type="ChEBI" id="CHEBI:15377"/>
        <dbReference type="ChEBI" id="CHEBI:43474"/>
        <dbReference type="ChEBI" id="CHEBI:57798"/>
        <dbReference type="ChEBI" id="CHEBI:58130"/>
        <dbReference type="EC" id="3.1.3.62"/>
    </reaction>
    <physiologicalReaction direction="left-to-right" evidence="12">
        <dbReference type="Rhea" id="RHEA:16990"/>
    </physiologicalReaction>
</comment>
<evidence type="ECO:0000256" key="11">
    <source>
        <dbReference type="ARBA" id="ARBA00043671"/>
    </source>
</evidence>
<comment type="subcellular location">
    <subcellularLocation>
        <location evidence="1">Membrane</location>
    </subcellularLocation>
</comment>
<keyword evidence="7" id="KW-0378">Hydrolase</keyword>
<keyword evidence="8" id="KW-0472">Membrane</keyword>
<proteinExistence type="inferred from homology"/>
<keyword evidence="6" id="KW-0732">Signal</keyword>
<dbReference type="InterPro" id="IPR000560">
    <property type="entry name" value="His_Pase_clade-2"/>
</dbReference>
<dbReference type="PANTHER" id="PTHR20963">
    <property type="entry name" value="MULTIPLE INOSITOL POLYPHOSPHATE PHOSPHATASE-RELATED"/>
    <property type="match status" value="1"/>
</dbReference>
<accession>F0F976</accession>
<comment type="caution">
    <text evidence="14">The sequence shown here is derived from an EMBL/GenBank/DDBJ whole genome shotgun (WGS) entry which is preliminary data.</text>
</comment>
<evidence type="ECO:0000313" key="15">
    <source>
        <dbReference type="Proteomes" id="UP000005697"/>
    </source>
</evidence>
<dbReference type="SUPFAM" id="SSF53254">
    <property type="entry name" value="Phosphoglycerate mutase-like"/>
    <property type="match status" value="1"/>
</dbReference>
<keyword evidence="15" id="KW-1185">Reference proteome</keyword>
<dbReference type="STRING" id="888743.HMPREF9141_2143"/>
<dbReference type="RefSeq" id="WP_007366895.1">
    <property type="nucleotide sequence ID" value="NZ_GL872282.1"/>
</dbReference>
<organism evidence="14 15">
    <name type="scientific">Prevotella multiformis DSM 16608</name>
    <dbReference type="NCBI Taxonomy" id="888743"/>
    <lineage>
        <taxon>Bacteria</taxon>
        <taxon>Pseudomonadati</taxon>
        <taxon>Bacteroidota</taxon>
        <taxon>Bacteroidia</taxon>
        <taxon>Bacteroidales</taxon>
        <taxon>Prevotellaceae</taxon>
        <taxon>Prevotella</taxon>
    </lineage>
</organism>
<dbReference type="InterPro" id="IPR029033">
    <property type="entry name" value="His_PPase_superfam"/>
</dbReference>
<dbReference type="Proteomes" id="UP000005697">
    <property type="component" value="Unassembled WGS sequence"/>
</dbReference>
<dbReference type="PANTHER" id="PTHR20963:SF8">
    <property type="entry name" value="MULTIPLE INOSITOL POLYPHOSPHATE PHOSPHATASE 1"/>
    <property type="match status" value="1"/>
</dbReference>
<evidence type="ECO:0000256" key="10">
    <source>
        <dbReference type="ARBA" id="ARBA00043668"/>
    </source>
</evidence>
<dbReference type="eggNOG" id="COG3537">
    <property type="taxonomic scope" value="Bacteria"/>
</dbReference>
<dbReference type="GO" id="GO:0016020">
    <property type="term" value="C:membrane"/>
    <property type="evidence" value="ECO:0007669"/>
    <property type="project" value="UniProtKB-SubCell"/>
</dbReference>
<evidence type="ECO:0000256" key="1">
    <source>
        <dbReference type="ARBA" id="ARBA00004370"/>
    </source>
</evidence>
<name>F0F976_9BACT</name>
<evidence type="ECO:0000256" key="5">
    <source>
        <dbReference type="ARBA" id="ARBA00018097"/>
    </source>
</evidence>
<dbReference type="Gene3D" id="3.40.50.1240">
    <property type="entry name" value="Phosphoglycerate mutase-like"/>
    <property type="match status" value="1"/>
</dbReference>
<sequence length="480" mass="55034">MSHFISFHSKQYISLPSPFGEGSGVRLLFPFQSFLSRRYIPLPSPFGEGLGVRLLLFLLSFLPSLYLSAQSFRKEIDAQPELSASNYLAYPAPSGRLTPPPAGYVPVYISHYGRHGSRYLIRKEQYIRPLRVLERADSAGVLTDAGRDAAAKIRRMLAESYNRWGELTPLGAEQHRRIARRMYERFPSVFSGPVWIDARSTVVIRCILSMENELQELLRCNPRLQIRHDASEHDMYYMNLSDEKLARQKENDEVKTTMKEWDGQHLDCRPLLSRLFTDTAYAGRNIDAPQLAHDLFSLAGIVQNSEIRHSLSLYSLFTPDERYRLWQRANIWWYLHYGGAPQNGGTQPFSQRNLLRNIITTADSCLALSRPGATLRFGHETMVMPLTCLLDLNSSGIQVFCVDSLEAKGWIGSRIFPMAANIQLVFYRNPRRPHADVLVKALLNEEEATMPLPATATPFYYRWSDFKRLYLAKLDSYREP</sequence>
<evidence type="ECO:0000256" key="12">
    <source>
        <dbReference type="ARBA" id="ARBA00043691"/>
    </source>
</evidence>
<dbReference type="EMBL" id="AEWX01000029">
    <property type="protein sequence ID" value="EGC19250.1"/>
    <property type="molecule type" value="Genomic_DNA"/>
</dbReference>
<evidence type="ECO:0000256" key="4">
    <source>
        <dbReference type="ARBA" id="ARBA00013040"/>
    </source>
</evidence>
<evidence type="ECO:0000256" key="2">
    <source>
        <dbReference type="ARBA" id="ARBA00008422"/>
    </source>
</evidence>
<comment type="similarity">
    <text evidence="2">Belongs to the histidine acid phosphatase family. MINPP1 subfamily.</text>
</comment>
<dbReference type="EC" id="3.1.3.80" evidence="3"/>